<dbReference type="PANTHER" id="PTHR30246:SF1">
    <property type="entry name" value="2-DEHYDRO-3-DEOXY-6-PHOSPHOGALACTONATE ALDOLASE-RELATED"/>
    <property type="match status" value="1"/>
</dbReference>
<dbReference type="InterPro" id="IPR013785">
    <property type="entry name" value="Aldolase_TIM"/>
</dbReference>
<comment type="similarity">
    <text evidence="3">Belongs to the KHG/KDPG aldolase family.</text>
</comment>
<evidence type="ECO:0000256" key="5">
    <source>
        <dbReference type="ARBA" id="ARBA00013063"/>
    </source>
</evidence>
<evidence type="ECO:0000256" key="1">
    <source>
        <dbReference type="ARBA" id="ARBA00000654"/>
    </source>
</evidence>
<comment type="pathway">
    <text evidence="2">Carbohydrate acid metabolism; 2-dehydro-3-deoxy-D-gluconate degradation; D-glyceraldehyde 3-phosphate and pyruvate from 2-dehydro-3-deoxy-D-gluconate: step 2/2.</text>
</comment>
<dbReference type="NCBIfam" id="TIGR01182">
    <property type="entry name" value="eda"/>
    <property type="match status" value="1"/>
</dbReference>
<protein>
    <recommendedName>
        <fullName evidence="5">2-dehydro-3-deoxy-phosphogluconate aldolase</fullName>
        <ecNumber evidence="5">4.1.2.14</ecNumber>
    </recommendedName>
</protein>
<dbReference type="EMBL" id="JBHSMG010000002">
    <property type="protein sequence ID" value="MFC5502702.1"/>
    <property type="molecule type" value="Genomic_DNA"/>
</dbReference>
<dbReference type="Proteomes" id="UP001596039">
    <property type="component" value="Unassembled WGS sequence"/>
</dbReference>
<organism evidence="9 10">
    <name type="scientific">Lysinimonas soli</name>
    <dbReference type="NCBI Taxonomy" id="1074233"/>
    <lineage>
        <taxon>Bacteria</taxon>
        <taxon>Bacillati</taxon>
        <taxon>Actinomycetota</taxon>
        <taxon>Actinomycetes</taxon>
        <taxon>Micrococcales</taxon>
        <taxon>Microbacteriaceae</taxon>
        <taxon>Lysinimonas</taxon>
    </lineage>
</organism>
<accession>A0ABW0NTU6</accession>
<dbReference type="RefSeq" id="WP_386740394.1">
    <property type="nucleotide sequence ID" value="NZ_JBHSMG010000002.1"/>
</dbReference>
<evidence type="ECO:0000256" key="7">
    <source>
        <dbReference type="ARBA" id="ARBA00023270"/>
    </source>
</evidence>
<dbReference type="Pfam" id="PF01081">
    <property type="entry name" value="Aldolase"/>
    <property type="match status" value="1"/>
</dbReference>
<dbReference type="Gene3D" id="3.20.20.70">
    <property type="entry name" value="Aldolase class I"/>
    <property type="match status" value="1"/>
</dbReference>
<keyword evidence="6" id="KW-0456">Lyase</keyword>
<keyword evidence="10" id="KW-1185">Reference proteome</keyword>
<evidence type="ECO:0000256" key="6">
    <source>
        <dbReference type="ARBA" id="ARBA00023239"/>
    </source>
</evidence>
<comment type="subunit">
    <text evidence="4">Homotrimer.</text>
</comment>
<dbReference type="PROSITE" id="PS00160">
    <property type="entry name" value="ALDOLASE_KDPG_KHG_2"/>
    <property type="match status" value="1"/>
</dbReference>
<dbReference type="InterPro" id="IPR031337">
    <property type="entry name" value="KDPG/KHG_AS_1"/>
</dbReference>
<evidence type="ECO:0000256" key="2">
    <source>
        <dbReference type="ARBA" id="ARBA00004736"/>
    </source>
</evidence>
<dbReference type="PANTHER" id="PTHR30246">
    <property type="entry name" value="2-KETO-3-DEOXY-6-PHOSPHOGLUCONATE ALDOLASE"/>
    <property type="match status" value="1"/>
</dbReference>
<dbReference type="SUPFAM" id="SSF51569">
    <property type="entry name" value="Aldolase"/>
    <property type="match status" value="1"/>
</dbReference>
<dbReference type="InterPro" id="IPR000887">
    <property type="entry name" value="Aldlse_KDPG_KHG"/>
</dbReference>
<name>A0ABW0NTU6_9MICO</name>
<gene>
    <name evidence="9" type="ORF">ACFPJ4_10680</name>
</gene>
<evidence type="ECO:0000313" key="10">
    <source>
        <dbReference type="Proteomes" id="UP001596039"/>
    </source>
</evidence>
<keyword evidence="7" id="KW-0704">Schiff base</keyword>
<evidence type="ECO:0000256" key="3">
    <source>
        <dbReference type="ARBA" id="ARBA00006906"/>
    </source>
</evidence>
<dbReference type="CDD" id="cd00452">
    <property type="entry name" value="KDPG_aldolase"/>
    <property type="match status" value="1"/>
</dbReference>
<proteinExistence type="inferred from homology"/>
<dbReference type="InterPro" id="IPR031338">
    <property type="entry name" value="KDPG/KHG_AS_2"/>
</dbReference>
<comment type="caution">
    <text evidence="9">The sequence shown here is derived from an EMBL/GenBank/DDBJ whole genome shotgun (WGS) entry which is preliminary data.</text>
</comment>
<evidence type="ECO:0000256" key="4">
    <source>
        <dbReference type="ARBA" id="ARBA00011233"/>
    </source>
</evidence>
<comment type="catalytic activity">
    <reaction evidence="1">
        <text>2-dehydro-3-deoxy-6-phospho-D-gluconate = D-glyceraldehyde 3-phosphate + pyruvate</text>
        <dbReference type="Rhea" id="RHEA:17089"/>
        <dbReference type="ChEBI" id="CHEBI:15361"/>
        <dbReference type="ChEBI" id="CHEBI:57569"/>
        <dbReference type="ChEBI" id="CHEBI:59776"/>
        <dbReference type="EC" id="4.1.2.14"/>
    </reaction>
</comment>
<reference evidence="10" key="1">
    <citation type="journal article" date="2019" name="Int. J. Syst. Evol. Microbiol.">
        <title>The Global Catalogue of Microorganisms (GCM) 10K type strain sequencing project: providing services to taxonomists for standard genome sequencing and annotation.</title>
        <authorList>
            <consortium name="The Broad Institute Genomics Platform"/>
            <consortium name="The Broad Institute Genome Sequencing Center for Infectious Disease"/>
            <person name="Wu L."/>
            <person name="Ma J."/>
        </authorList>
    </citation>
    <scope>NUCLEOTIDE SEQUENCE [LARGE SCALE GENOMIC DNA]</scope>
    <source>
        <strain evidence="10">CGMCC 4.6997</strain>
    </source>
</reference>
<sequence>MTAELSDSLAGIGVLPVIVIDDPRAARPLAEALRAGGVGCAEVTLRTPAGRDSIAEMSAVEGFLVGAGTVLTVEQLDASAAAGARFAVSPGFDGQLVDRAMSSGVLAIPGIATASETMAAMRAGVRTVKLFPAAQLGGPAMIAALRGPFPEMSFVPSGGIDIDNVADYGIDGVLCVSTSWIAPRAMIAQRDFATIAERARAFVSRRRS</sequence>
<evidence type="ECO:0000313" key="9">
    <source>
        <dbReference type="EMBL" id="MFC5502702.1"/>
    </source>
</evidence>
<dbReference type="EC" id="4.1.2.14" evidence="5"/>
<dbReference type="PROSITE" id="PS00159">
    <property type="entry name" value="ALDOLASE_KDPG_KHG_1"/>
    <property type="match status" value="1"/>
</dbReference>
<keyword evidence="8" id="KW-0119">Carbohydrate metabolism</keyword>
<evidence type="ECO:0000256" key="8">
    <source>
        <dbReference type="ARBA" id="ARBA00023277"/>
    </source>
</evidence>